<keyword evidence="1 9" id="KW-0808">Transferase</keyword>
<keyword evidence="4" id="KW-0067">ATP-binding</keyword>
<dbReference type="EMBL" id="LR134529">
    <property type="protein sequence ID" value="VEJ45894.1"/>
    <property type="molecule type" value="Genomic_DNA"/>
</dbReference>
<evidence type="ECO:0000313" key="9">
    <source>
        <dbReference type="EMBL" id="VEJ45894.1"/>
    </source>
</evidence>
<evidence type="ECO:0000256" key="5">
    <source>
        <dbReference type="ARBA" id="ARBA00034531"/>
    </source>
</evidence>
<feature type="domain" description="Fido" evidence="8">
    <location>
        <begin position="61"/>
        <end position="214"/>
    </location>
</feature>
<dbReference type="Proteomes" id="UP000274201">
    <property type="component" value="Chromosome"/>
</dbReference>
<dbReference type="InterPro" id="IPR003812">
    <property type="entry name" value="Fido"/>
</dbReference>
<name>A0A448V7Z7_BARVI</name>
<dbReference type="RefSeq" id="WP_126603803.1">
    <property type="nucleotide sequence ID" value="NZ_LR134529.1"/>
</dbReference>
<dbReference type="Pfam" id="PF18543">
    <property type="entry name" value="ID"/>
    <property type="match status" value="1"/>
</dbReference>
<evidence type="ECO:0000256" key="3">
    <source>
        <dbReference type="ARBA" id="ARBA00022741"/>
    </source>
</evidence>
<gene>
    <name evidence="9" type="primary">fic_1</name>
    <name evidence="9" type="ORF">NCTC12905_01573</name>
</gene>
<keyword evidence="2 9" id="KW-0548">Nucleotidyltransferase</keyword>
<accession>A0A448V7Z7</accession>
<dbReference type="NCBIfam" id="NF033856">
    <property type="entry name" value="T4SS_effec_BID"/>
    <property type="match status" value="1"/>
</dbReference>
<keyword evidence="3" id="KW-0547">Nucleotide-binding</keyword>
<dbReference type="InterPro" id="IPR036597">
    <property type="entry name" value="Fido-like_dom_sf"/>
</dbReference>
<dbReference type="InterPro" id="IPR040548">
    <property type="entry name" value="BepA_ID"/>
</dbReference>
<dbReference type="InterPro" id="IPR012340">
    <property type="entry name" value="NA-bd_OB-fold"/>
</dbReference>
<dbReference type="OrthoDB" id="7926176at2"/>
<dbReference type="STRING" id="1094497.BVwin_12270"/>
<evidence type="ECO:0000313" key="10">
    <source>
        <dbReference type="Proteomes" id="UP000274201"/>
    </source>
</evidence>
<dbReference type="GO" id="GO:0005524">
    <property type="term" value="F:ATP binding"/>
    <property type="evidence" value="ECO:0007669"/>
    <property type="project" value="UniProtKB-KW"/>
</dbReference>
<dbReference type="PANTHER" id="PTHR39560:SF1">
    <property type="entry name" value="PROTEIN ADENYLYLTRANSFERASE FIC-RELATED"/>
    <property type="match status" value="1"/>
</dbReference>
<evidence type="ECO:0000256" key="4">
    <source>
        <dbReference type="ARBA" id="ARBA00022840"/>
    </source>
</evidence>
<organism evidence="9 10">
    <name type="scientific">Bartonella vinsonii</name>
    <name type="common">Rochalimaea vinsonii</name>
    <dbReference type="NCBI Taxonomy" id="33047"/>
    <lineage>
        <taxon>Bacteria</taxon>
        <taxon>Pseudomonadati</taxon>
        <taxon>Pseudomonadota</taxon>
        <taxon>Alphaproteobacteria</taxon>
        <taxon>Hyphomicrobiales</taxon>
        <taxon>Bartonellaceae</taxon>
        <taxon>Bartonella</taxon>
    </lineage>
</organism>
<evidence type="ECO:0000256" key="7">
    <source>
        <dbReference type="ARBA" id="ARBA00048696"/>
    </source>
</evidence>
<dbReference type="EC" id="2.7.7.108" evidence="5"/>
<dbReference type="GO" id="GO:0070733">
    <property type="term" value="F:AMPylase activity"/>
    <property type="evidence" value="ECO:0007669"/>
    <property type="project" value="UniProtKB-EC"/>
</dbReference>
<reference evidence="9 10" key="1">
    <citation type="submission" date="2018-12" db="EMBL/GenBank/DDBJ databases">
        <authorList>
            <consortium name="Pathogen Informatics"/>
        </authorList>
    </citation>
    <scope>NUCLEOTIDE SEQUENCE [LARGE SCALE GENOMIC DNA]</scope>
    <source>
        <strain evidence="9 10">NCTC12905</strain>
    </source>
</reference>
<comment type="catalytic activity">
    <reaction evidence="6">
        <text>L-threonyl-[protein] + ATP = 3-O-(5'-adenylyl)-L-threonyl-[protein] + diphosphate</text>
        <dbReference type="Rhea" id="RHEA:54292"/>
        <dbReference type="Rhea" id="RHEA-COMP:11060"/>
        <dbReference type="Rhea" id="RHEA-COMP:13847"/>
        <dbReference type="ChEBI" id="CHEBI:30013"/>
        <dbReference type="ChEBI" id="CHEBI:30616"/>
        <dbReference type="ChEBI" id="CHEBI:33019"/>
        <dbReference type="ChEBI" id="CHEBI:138113"/>
        <dbReference type="EC" id="2.7.7.108"/>
    </reaction>
</comment>
<dbReference type="SUPFAM" id="SSF140931">
    <property type="entry name" value="Fic-like"/>
    <property type="match status" value="1"/>
</dbReference>
<evidence type="ECO:0000256" key="6">
    <source>
        <dbReference type="ARBA" id="ARBA00047939"/>
    </source>
</evidence>
<dbReference type="PANTHER" id="PTHR39560">
    <property type="entry name" value="PROTEIN ADENYLYLTRANSFERASE FIC-RELATED"/>
    <property type="match status" value="1"/>
</dbReference>
<sequence>MPKAKSKTRGIPSPLHYVYPGTKILKNKYGETNLQRFLEKCSSDIEAAIKALREEPLPEYFDCAYLCHLHQQLFKNTFEWAGQLRNAPFTFADDTTATMPEMHRVERDYAFVSGEEIPESLQRLEETLAEKNNLQGLTRQEFISEAVELFVSLKYTHPFIDGNEHTEQLFFEKLAQAAGHRLDFSLVTKERMMTAYSEATQHGNTHRMKDLFEDISNPEKTLLLKKFMSNMKELEHDVHDRIVIAAQEGVTYLGTYKGGNFGGFELDAQGICIIGNSEHLTPEQRKTLKPGDIITFTALTAQELENTLIPKETLAPLTSSEFAEKVAQSARVQTARDQIRHFSKLVYGSPKALDERMGEIFKNPDLGQRLASQIERTPHSITPLAGFDLLFFKTSARTNAQQHVKLLCGAIVNYADAVIQTRFVITQEHQIEQNRCGKAVEKPSQNLQNLFCLSPEKQREALSQSPSLYKELRAFICSIERRLSSDEHRAIKHHDYEALAQSLGVSEQKAQEITSTVQKAKETDKQACTRILNRSNALAMAS</sequence>
<dbReference type="Pfam" id="PF02661">
    <property type="entry name" value="Fic"/>
    <property type="match status" value="1"/>
</dbReference>
<dbReference type="AlphaFoldDB" id="A0A448V7Z7"/>
<dbReference type="Gene3D" id="2.40.50.140">
    <property type="entry name" value="Nucleic acid-binding proteins"/>
    <property type="match status" value="1"/>
</dbReference>
<protein>
    <recommendedName>
        <fullName evidence="5">protein adenylyltransferase</fullName>
        <ecNumber evidence="5">2.7.7.108</ecNumber>
    </recommendedName>
</protein>
<dbReference type="PROSITE" id="PS51459">
    <property type="entry name" value="FIDO"/>
    <property type="match status" value="1"/>
</dbReference>
<dbReference type="GO" id="GO:0051302">
    <property type="term" value="P:regulation of cell division"/>
    <property type="evidence" value="ECO:0007669"/>
    <property type="project" value="TreeGrafter"/>
</dbReference>
<proteinExistence type="predicted"/>
<comment type="catalytic activity">
    <reaction evidence="7">
        <text>L-tyrosyl-[protein] + ATP = O-(5'-adenylyl)-L-tyrosyl-[protein] + diphosphate</text>
        <dbReference type="Rhea" id="RHEA:54288"/>
        <dbReference type="Rhea" id="RHEA-COMP:10136"/>
        <dbReference type="Rhea" id="RHEA-COMP:13846"/>
        <dbReference type="ChEBI" id="CHEBI:30616"/>
        <dbReference type="ChEBI" id="CHEBI:33019"/>
        <dbReference type="ChEBI" id="CHEBI:46858"/>
        <dbReference type="ChEBI" id="CHEBI:83624"/>
        <dbReference type="EC" id="2.7.7.108"/>
    </reaction>
</comment>
<dbReference type="Gene3D" id="1.10.3290.10">
    <property type="entry name" value="Fido-like domain"/>
    <property type="match status" value="1"/>
</dbReference>
<evidence type="ECO:0000256" key="1">
    <source>
        <dbReference type="ARBA" id="ARBA00022679"/>
    </source>
</evidence>
<evidence type="ECO:0000259" key="8">
    <source>
        <dbReference type="PROSITE" id="PS51459"/>
    </source>
</evidence>
<evidence type="ECO:0000256" key="2">
    <source>
        <dbReference type="ARBA" id="ARBA00022695"/>
    </source>
</evidence>